<dbReference type="GO" id="GO:0032934">
    <property type="term" value="F:sterol binding"/>
    <property type="evidence" value="ECO:0007669"/>
    <property type="project" value="TreeGrafter"/>
</dbReference>
<dbReference type="PANTHER" id="PTHR10972">
    <property type="entry name" value="OXYSTEROL-BINDING PROTEIN-RELATED"/>
    <property type="match status" value="1"/>
</dbReference>
<dbReference type="OMA" id="MSEPLQY"/>
<organism evidence="2 3">
    <name type="scientific">Porphyridium purpureum</name>
    <name type="common">Red alga</name>
    <name type="synonym">Porphyridium cruentum</name>
    <dbReference type="NCBI Taxonomy" id="35688"/>
    <lineage>
        <taxon>Eukaryota</taxon>
        <taxon>Rhodophyta</taxon>
        <taxon>Bangiophyceae</taxon>
        <taxon>Porphyridiales</taxon>
        <taxon>Porphyridiaceae</taxon>
        <taxon>Porphyridium</taxon>
    </lineage>
</organism>
<evidence type="ECO:0000313" key="3">
    <source>
        <dbReference type="Proteomes" id="UP000324585"/>
    </source>
</evidence>
<proteinExistence type="inferred from homology"/>
<comment type="similarity">
    <text evidence="1">Belongs to the OSBP family.</text>
</comment>
<dbReference type="OrthoDB" id="1854502at2759"/>
<accession>A0A5J4Z0F5</accession>
<keyword evidence="3" id="KW-1185">Reference proteome</keyword>
<dbReference type="FunFam" id="2.40.160.120:FF:000001">
    <property type="entry name" value="Oxysterol-binding protein"/>
    <property type="match status" value="1"/>
</dbReference>
<dbReference type="SUPFAM" id="SSF144000">
    <property type="entry name" value="Oxysterol-binding protein-like"/>
    <property type="match status" value="1"/>
</dbReference>
<dbReference type="PANTHER" id="PTHR10972:SF136">
    <property type="entry name" value="OXYSTEROL-BINDING PROTEIN 8"/>
    <property type="match status" value="1"/>
</dbReference>
<dbReference type="GO" id="GO:0005829">
    <property type="term" value="C:cytosol"/>
    <property type="evidence" value="ECO:0007669"/>
    <property type="project" value="TreeGrafter"/>
</dbReference>
<dbReference type="InterPro" id="IPR000648">
    <property type="entry name" value="Oxysterol-bd"/>
</dbReference>
<dbReference type="Proteomes" id="UP000324585">
    <property type="component" value="Unassembled WGS sequence"/>
</dbReference>
<dbReference type="Gene3D" id="2.40.160.120">
    <property type="match status" value="1"/>
</dbReference>
<protein>
    <submittedName>
        <fullName evidence="2">Oxysterol-binding protein 8</fullName>
    </submittedName>
</protein>
<sequence>MLCSHANLNRRAVRAEPNRAEAPVSDMNAARNACVVQQRCSTGAAGAARQGRSSWGYAQHAPSAAAFWLRAQLSSKRTMSTWSQWLGIGGSADEQAPAEGTQTAEDDAKTVEKVREALATGQATGESHHLVYEGKEVNEEEYKKSAFAQYASMVGMEMNQAGVSLSLPIFIFEPSTTLSRMCETWEFSHVMNTAAEQTDPVMRYAYASAAIVSGYAHSVRLLKPFDSVPGETFELEDKDLGFRYVGEHIRDEPPLSVAFCEGKGWTFTEDVQVNAKFHGNSVEISNKGHRKIVFLDTGEVLTWRFPTTSVCNLFVGSSYVDHYGSLFITSNKSDYEVDLEFSQCGWFESGRYDVTGHIKDGSGKDVLRLVGKWNSHVDSCKPGDEEHVTRLWTAGEHVDANSKWNYTNFSENFFKAGTEALKSAPPTDSRRRKDIMKLYEGHSKEASEARSRIEQIRVTRSQSLDKDNPTARWFTPANVSEAFTEWEYTGKYWEATRNLTDEQRREMTLF</sequence>
<evidence type="ECO:0000256" key="1">
    <source>
        <dbReference type="ARBA" id="ARBA00008842"/>
    </source>
</evidence>
<comment type="caution">
    <text evidence="2">The sequence shown here is derived from an EMBL/GenBank/DDBJ whole genome shotgun (WGS) entry which is preliminary data.</text>
</comment>
<dbReference type="EMBL" id="VRMN01000002">
    <property type="protein sequence ID" value="KAA8496552.1"/>
    <property type="molecule type" value="Genomic_DNA"/>
</dbReference>
<evidence type="ECO:0000313" key="2">
    <source>
        <dbReference type="EMBL" id="KAA8496552.1"/>
    </source>
</evidence>
<dbReference type="GO" id="GO:0016020">
    <property type="term" value="C:membrane"/>
    <property type="evidence" value="ECO:0007669"/>
    <property type="project" value="TreeGrafter"/>
</dbReference>
<gene>
    <name evidence="2" type="ORF">FVE85_0281</name>
</gene>
<reference evidence="3" key="1">
    <citation type="journal article" date="2019" name="Nat. Commun.">
        <title>Expansion of phycobilisome linker gene families in mesophilic red algae.</title>
        <authorList>
            <person name="Lee J."/>
            <person name="Kim D."/>
            <person name="Bhattacharya D."/>
            <person name="Yoon H.S."/>
        </authorList>
    </citation>
    <scope>NUCLEOTIDE SEQUENCE [LARGE SCALE GENOMIC DNA]</scope>
    <source>
        <strain evidence="3">CCMP 1328</strain>
    </source>
</reference>
<dbReference type="InterPro" id="IPR037239">
    <property type="entry name" value="OSBP_sf"/>
</dbReference>
<dbReference type="Pfam" id="PF01237">
    <property type="entry name" value="Oxysterol_BP"/>
    <property type="match status" value="1"/>
</dbReference>
<name>A0A5J4Z0F5_PORPP</name>
<dbReference type="AlphaFoldDB" id="A0A5J4Z0F5"/>
<dbReference type="GO" id="GO:0120009">
    <property type="term" value="P:intermembrane lipid transfer"/>
    <property type="evidence" value="ECO:0007669"/>
    <property type="project" value="UniProtKB-ARBA"/>
</dbReference>